<reference evidence="2" key="1">
    <citation type="submission" date="2014-12" db="EMBL/GenBank/DDBJ databases">
        <title>Insight into the proteome of Arion vulgaris.</title>
        <authorList>
            <person name="Aradska J."/>
            <person name="Bulat T."/>
            <person name="Smidak R."/>
            <person name="Sarate P."/>
            <person name="Gangsoo J."/>
            <person name="Sialana F."/>
            <person name="Bilban M."/>
            <person name="Lubec G."/>
        </authorList>
    </citation>
    <scope>NUCLEOTIDE SEQUENCE</scope>
    <source>
        <tissue evidence="2">Skin</tissue>
    </source>
</reference>
<dbReference type="AlphaFoldDB" id="A0A0B7C2I2"/>
<proteinExistence type="predicted"/>
<feature type="region of interest" description="Disordered" evidence="1">
    <location>
        <begin position="53"/>
        <end position="90"/>
    </location>
</feature>
<accession>A0A0B7C2I2</accession>
<dbReference type="PANTHER" id="PTHR45913:SF19">
    <property type="entry name" value="LOW QUALITY PROTEIN: ZINC FINGER BED DOMAIN-CONTAINING PROTEIN 5-LIKE"/>
    <property type="match status" value="1"/>
</dbReference>
<evidence type="ECO:0000256" key="1">
    <source>
        <dbReference type="SAM" id="MobiDB-lite"/>
    </source>
</evidence>
<sequence>VHCVIHGENLVVKNISPVLNEAPNPVIKCINAIKANVKCERLLKPFCEQQNADHVRPSPHTEVRRFSKGNLLKRPIEPLDTPSDFPKRQT</sequence>
<feature type="non-terminal residue" evidence="2">
    <location>
        <position position="1"/>
    </location>
</feature>
<protein>
    <submittedName>
        <fullName evidence="2">Uncharacterized protein</fullName>
    </submittedName>
</protein>
<feature type="compositionally biased region" description="Basic and acidic residues" evidence="1">
    <location>
        <begin position="53"/>
        <end position="65"/>
    </location>
</feature>
<dbReference type="PANTHER" id="PTHR45913">
    <property type="entry name" value="EPM2A-INTERACTING PROTEIN 1"/>
    <property type="match status" value="1"/>
</dbReference>
<gene>
    <name evidence="2" type="primary">ORF221186</name>
</gene>
<dbReference type="EMBL" id="HACG01052532">
    <property type="protein sequence ID" value="CEK99403.1"/>
    <property type="molecule type" value="Transcribed_RNA"/>
</dbReference>
<name>A0A0B7C2I2_9EUPU</name>
<evidence type="ECO:0000313" key="2">
    <source>
        <dbReference type="EMBL" id="CEK99403.1"/>
    </source>
</evidence>
<organism evidence="2">
    <name type="scientific">Arion vulgaris</name>
    <dbReference type="NCBI Taxonomy" id="1028688"/>
    <lineage>
        <taxon>Eukaryota</taxon>
        <taxon>Metazoa</taxon>
        <taxon>Spiralia</taxon>
        <taxon>Lophotrochozoa</taxon>
        <taxon>Mollusca</taxon>
        <taxon>Gastropoda</taxon>
        <taxon>Heterobranchia</taxon>
        <taxon>Euthyneura</taxon>
        <taxon>Panpulmonata</taxon>
        <taxon>Eupulmonata</taxon>
        <taxon>Stylommatophora</taxon>
        <taxon>Helicina</taxon>
        <taxon>Arionoidea</taxon>
        <taxon>Arionidae</taxon>
        <taxon>Arion</taxon>
    </lineage>
</organism>